<gene>
    <name evidence="2" type="ORF">Adt_28260</name>
</gene>
<evidence type="ECO:0000256" key="1">
    <source>
        <dbReference type="SAM" id="MobiDB-lite"/>
    </source>
</evidence>
<accession>A0ABD1RW47</accession>
<sequence length="141" mass="15592">METRRRPEDVRRSLGRGFLGQKSHSTSERIWGWCDMRGGVPKEGGVITLPLATWIKFADFVLHVHSLHYKKYIPPKVQLSLNNNFCPDDMGRIGTLLNPNPVLTGVGCSSEKEEPISSVTSVAGEIMKNSLLGAPLEFQAS</sequence>
<proteinExistence type="predicted"/>
<name>A0ABD1RW47_9LAMI</name>
<evidence type="ECO:0000313" key="2">
    <source>
        <dbReference type="EMBL" id="KAL2492632.1"/>
    </source>
</evidence>
<protein>
    <submittedName>
        <fullName evidence="2">E3 ubiquitin-protein ligase BOI</fullName>
    </submittedName>
</protein>
<organism evidence="2 3">
    <name type="scientific">Abeliophyllum distichum</name>
    <dbReference type="NCBI Taxonomy" id="126358"/>
    <lineage>
        <taxon>Eukaryota</taxon>
        <taxon>Viridiplantae</taxon>
        <taxon>Streptophyta</taxon>
        <taxon>Embryophyta</taxon>
        <taxon>Tracheophyta</taxon>
        <taxon>Spermatophyta</taxon>
        <taxon>Magnoliopsida</taxon>
        <taxon>eudicotyledons</taxon>
        <taxon>Gunneridae</taxon>
        <taxon>Pentapetalae</taxon>
        <taxon>asterids</taxon>
        <taxon>lamiids</taxon>
        <taxon>Lamiales</taxon>
        <taxon>Oleaceae</taxon>
        <taxon>Forsythieae</taxon>
        <taxon>Abeliophyllum</taxon>
    </lineage>
</organism>
<dbReference type="Proteomes" id="UP001604336">
    <property type="component" value="Unassembled WGS sequence"/>
</dbReference>
<reference evidence="3" key="1">
    <citation type="submission" date="2024-07" db="EMBL/GenBank/DDBJ databases">
        <title>Two chromosome-level genome assemblies of Korean endemic species Abeliophyllum distichum and Forsythia ovata (Oleaceae).</title>
        <authorList>
            <person name="Jang H."/>
        </authorList>
    </citation>
    <scope>NUCLEOTIDE SEQUENCE [LARGE SCALE GENOMIC DNA]</scope>
</reference>
<dbReference type="EMBL" id="JBFOLK010000008">
    <property type="protein sequence ID" value="KAL2492632.1"/>
    <property type="molecule type" value="Genomic_DNA"/>
</dbReference>
<feature type="compositionally biased region" description="Basic and acidic residues" evidence="1">
    <location>
        <begin position="1"/>
        <end position="12"/>
    </location>
</feature>
<comment type="caution">
    <text evidence="2">The sequence shown here is derived from an EMBL/GenBank/DDBJ whole genome shotgun (WGS) entry which is preliminary data.</text>
</comment>
<keyword evidence="3" id="KW-1185">Reference proteome</keyword>
<evidence type="ECO:0000313" key="3">
    <source>
        <dbReference type="Proteomes" id="UP001604336"/>
    </source>
</evidence>
<dbReference type="AlphaFoldDB" id="A0ABD1RW47"/>
<feature type="region of interest" description="Disordered" evidence="1">
    <location>
        <begin position="1"/>
        <end position="21"/>
    </location>
</feature>